<name>A0AAJ7BN98_CEPCN</name>
<evidence type="ECO:0000256" key="3">
    <source>
        <dbReference type="ARBA" id="ARBA00022692"/>
    </source>
</evidence>
<proteinExistence type="predicted"/>
<sequence length="129" mass="13729">MKLITFLFSTLTIIGLGQGLKCYSCFWEGCSDPFNATATGVSNVTCVSGFNYCAKQAVTIDSANTVFRGCVNSTSMPVTRRIGSVTNRLDITYGKLYTCDTDFCNGASSMKNAIGVAIVSLVGLAYITL</sequence>
<evidence type="ECO:0000256" key="5">
    <source>
        <dbReference type="ARBA" id="ARBA00022989"/>
    </source>
</evidence>
<evidence type="ECO:0000256" key="7">
    <source>
        <dbReference type="ARBA" id="ARBA00023180"/>
    </source>
</evidence>
<gene>
    <name evidence="11" type="primary">LOC107265422</name>
</gene>
<keyword evidence="3" id="KW-0812">Transmembrane</keyword>
<dbReference type="KEGG" id="ccin:107265422"/>
<evidence type="ECO:0000256" key="2">
    <source>
        <dbReference type="ARBA" id="ARBA00022622"/>
    </source>
</evidence>
<evidence type="ECO:0000256" key="9">
    <source>
        <dbReference type="SAM" id="SignalP"/>
    </source>
</evidence>
<evidence type="ECO:0000256" key="8">
    <source>
        <dbReference type="ARBA" id="ARBA00023288"/>
    </source>
</evidence>
<dbReference type="SUPFAM" id="SSF57302">
    <property type="entry name" value="Snake toxin-like"/>
    <property type="match status" value="1"/>
</dbReference>
<dbReference type="GO" id="GO:0030431">
    <property type="term" value="P:sleep"/>
    <property type="evidence" value="ECO:0007669"/>
    <property type="project" value="InterPro"/>
</dbReference>
<organism evidence="10 11">
    <name type="scientific">Cephus cinctus</name>
    <name type="common">Wheat stem sawfly</name>
    <dbReference type="NCBI Taxonomy" id="211228"/>
    <lineage>
        <taxon>Eukaryota</taxon>
        <taxon>Metazoa</taxon>
        <taxon>Ecdysozoa</taxon>
        <taxon>Arthropoda</taxon>
        <taxon>Hexapoda</taxon>
        <taxon>Insecta</taxon>
        <taxon>Pterygota</taxon>
        <taxon>Neoptera</taxon>
        <taxon>Endopterygota</taxon>
        <taxon>Hymenoptera</taxon>
        <taxon>Cephoidea</taxon>
        <taxon>Cephidae</taxon>
        <taxon>Cephus</taxon>
    </lineage>
</organism>
<dbReference type="PANTHER" id="PTHR33562">
    <property type="entry name" value="ATILLA, ISOFORM B-RELATED-RELATED"/>
    <property type="match status" value="1"/>
</dbReference>
<keyword evidence="7" id="KW-0325">Glycoprotein</keyword>
<dbReference type="InterPro" id="IPR050975">
    <property type="entry name" value="Sleep_regulator"/>
</dbReference>
<accession>A0AAJ7BN98</accession>
<dbReference type="GO" id="GO:0098552">
    <property type="term" value="C:side of membrane"/>
    <property type="evidence" value="ECO:0007669"/>
    <property type="project" value="UniProtKB-KW"/>
</dbReference>
<dbReference type="RefSeq" id="XP_015590353.1">
    <property type="nucleotide sequence ID" value="XM_015734867.2"/>
</dbReference>
<keyword evidence="10" id="KW-1185">Reference proteome</keyword>
<keyword evidence="4 9" id="KW-0732">Signal</keyword>
<evidence type="ECO:0000313" key="10">
    <source>
        <dbReference type="Proteomes" id="UP000694920"/>
    </source>
</evidence>
<protein>
    <submittedName>
        <fullName evidence="11">Uncharacterized protein LOC107265422</fullName>
    </submittedName>
</protein>
<dbReference type="GO" id="GO:0032222">
    <property type="term" value="P:regulation of synaptic transmission, cholinergic"/>
    <property type="evidence" value="ECO:0007669"/>
    <property type="project" value="InterPro"/>
</dbReference>
<evidence type="ECO:0000256" key="6">
    <source>
        <dbReference type="ARBA" id="ARBA00023136"/>
    </source>
</evidence>
<evidence type="ECO:0000256" key="4">
    <source>
        <dbReference type="ARBA" id="ARBA00022729"/>
    </source>
</evidence>
<keyword evidence="8" id="KW-0449">Lipoprotein</keyword>
<comment type="subcellular location">
    <subcellularLocation>
        <location evidence="1">Membrane</location>
        <topology evidence="1">Lipid-anchor</topology>
        <topology evidence="1">GPI-anchor</topology>
    </subcellularLocation>
</comment>
<keyword evidence="2" id="KW-0336">GPI-anchor</keyword>
<keyword evidence="6" id="KW-0472">Membrane</keyword>
<dbReference type="GeneID" id="107265422"/>
<dbReference type="InterPro" id="IPR031424">
    <property type="entry name" value="QVR-like"/>
</dbReference>
<dbReference type="Gene3D" id="2.10.60.10">
    <property type="entry name" value="CD59"/>
    <property type="match status" value="1"/>
</dbReference>
<evidence type="ECO:0000256" key="1">
    <source>
        <dbReference type="ARBA" id="ARBA00004589"/>
    </source>
</evidence>
<dbReference type="Pfam" id="PF17064">
    <property type="entry name" value="QVR"/>
    <property type="match status" value="1"/>
</dbReference>
<reference evidence="11" key="1">
    <citation type="submission" date="2025-08" db="UniProtKB">
        <authorList>
            <consortium name="RefSeq"/>
        </authorList>
    </citation>
    <scope>IDENTIFICATION</scope>
</reference>
<feature type="chain" id="PRO_5042484603" evidence="9">
    <location>
        <begin position="20"/>
        <end position="129"/>
    </location>
</feature>
<dbReference type="AlphaFoldDB" id="A0AAJ7BN98"/>
<evidence type="ECO:0000313" key="11">
    <source>
        <dbReference type="RefSeq" id="XP_015590353.1"/>
    </source>
</evidence>
<feature type="signal peptide" evidence="9">
    <location>
        <begin position="1"/>
        <end position="19"/>
    </location>
</feature>
<dbReference type="InterPro" id="IPR045860">
    <property type="entry name" value="Snake_toxin-like_sf"/>
</dbReference>
<keyword evidence="5" id="KW-1133">Transmembrane helix</keyword>
<dbReference type="Proteomes" id="UP000694920">
    <property type="component" value="Unplaced"/>
</dbReference>